<comment type="caution">
    <text evidence="1">The sequence shown here is derived from an EMBL/GenBank/DDBJ whole genome shotgun (WGS) entry which is preliminary data.</text>
</comment>
<dbReference type="AlphaFoldDB" id="A0A7J7KI24"/>
<keyword evidence="2" id="KW-1185">Reference proteome</keyword>
<protein>
    <submittedName>
        <fullName evidence="1">Uncharacterized protein</fullName>
    </submittedName>
</protein>
<sequence>MSTLLSAHYCFVGHIEVKKLKHKSKEEMYQLLEIHLESYGVVPAKLEQCYDTKNHLYRYDMKPAEIKKLLETEQYLDSDDNNSKLAITPRSTGFHVLVESTKREKKCRLTEKKLRATFGPDSKFLTEITALQRISEYVYEMQMATSAGLLVAVGNHELKDGVSVEVSFRGGDEDDSSSSDTEAGSDTAGEVLVPAKAVKPSNAALASFAAAQQILLVDHLLDVDHETLYLWVKSLTGCWPRSIQLSADREKAVVRVPTTVKLDVRKLEKMTSDINYHLHGERLAISDVLSTSQIQVICSSTKSTADAADEDIIETYFSNPKYTGIKDFNAMKRVKQISPLDGLPAFVVTYATAHDVGVCKPDSLVVYPPVERGETEDSAKVQKMPALFVSGIDERDLETLKMLLSNQKRSGGGAITSCDFVRRKEGLVKVVYEDPEGNKQVNWLLLYFVVAERVYSRHCSHKLLYLNDKSLEIELKVPWLTDQHDRHRVRVSGLTEELDPEKLRFYLSALSNNSVTQMSFNKEQTRAIAEFEESLDGIELPLENLLRGEFNRDVDIVAEQLTGHSDKWLITTSSDGKVS</sequence>
<dbReference type="Gene3D" id="3.30.70.330">
    <property type="match status" value="1"/>
</dbReference>
<gene>
    <name evidence="1" type="ORF">EB796_004578</name>
</gene>
<name>A0A7J7KI24_BUGNE</name>
<proteinExistence type="predicted"/>
<reference evidence="1" key="1">
    <citation type="submission" date="2020-06" db="EMBL/GenBank/DDBJ databases">
        <title>Draft genome of Bugula neritina, a colonial animal packing powerful symbionts and potential medicines.</title>
        <authorList>
            <person name="Rayko M."/>
        </authorList>
    </citation>
    <scope>NUCLEOTIDE SEQUENCE [LARGE SCALE GENOMIC DNA]</scope>
    <source>
        <strain evidence="1">Kwan_BN1</strain>
    </source>
</reference>
<evidence type="ECO:0000313" key="2">
    <source>
        <dbReference type="Proteomes" id="UP000593567"/>
    </source>
</evidence>
<accession>A0A7J7KI24</accession>
<dbReference type="EMBL" id="VXIV02000619">
    <property type="protein sequence ID" value="KAF6037116.1"/>
    <property type="molecule type" value="Genomic_DNA"/>
</dbReference>
<dbReference type="Proteomes" id="UP000593567">
    <property type="component" value="Unassembled WGS sequence"/>
</dbReference>
<evidence type="ECO:0000313" key="1">
    <source>
        <dbReference type="EMBL" id="KAF6037116.1"/>
    </source>
</evidence>
<organism evidence="1 2">
    <name type="scientific">Bugula neritina</name>
    <name type="common">Brown bryozoan</name>
    <name type="synonym">Sertularia neritina</name>
    <dbReference type="NCBI Taxonomy" id="10212"/>
    <lineage>
        <taxon>Eukaryota</taxon>
        <taxon>Metazoa</taxon>
        <taxon>Spiralia</taxon>
        <taxon>Lophotrochozoa</taxon>
        <taxon>Bryozoa</taxon>
        <taxon>Gymnolaemata</taxon>
        <taxon>Cheilostomatida</taxon>
        <taxon>Flustrina</taxon>
        <taxon>Buguloidea</taxon>
        <taxon>Bugulidae</taxon>
        <taxon>Bugula</taxon>
    </lineage>
</organism>
<dbReference type="InterPro" id="IPR012677">
    <property type="entry name" value="Nucleotide-bd_a/b_plait_sf"/>
</dbReference>